<name>A0A1G1ZSF8_9BACT</name>
<reference evidence="1 2" key="1">
    <citation type="journal article" date="2016" name="Nat. Commun.">
        <title>Thousands of microbial genomes shed light on interconnected biogeochemical processes in an aquifer system.</title>
        <authorList>
            <person name="Anantharaman K."/>
            <person name="Brown C.T."/>
            <person name="Hug L.A."/>
            <person name="Sharon I."/>
            <person name="Castelle C.J."/>
            <person name="Probst A.J."/>
            <person name="Thomas B.C."/>
            <person name="Singh A."/>
            <person name="Wilkins M.J."/>
            <person name="Karaoz U."/>
            <person name="Brodie E.L."/>
            <person name="Williams K.H."/>
            <person name="Hubbard S.S."/>
            <person name="Banfield J.F."/>
        </authorList>
    </citation>
    <scope>NUCLEOTIDE SEQUENCE [LARGE SCALE GENOMIC DNA]</scope>
</reference>
<dbReference type="EMBL" id="MHJL01000021">
    <property type="protein sequence ID" value="OGY67494.1"/>
    <property type="molecule type" value="Genomic_DNA"/>
</dbReference>
<accession>A0A1G1ZSF8</accession>
<dbReference type="Gene3D" id="3.40.50.450">
    <property type="match status" value="1"/>
</dbReference>
<dbReference type="STRING" id="1798409.A3I24_00135"/>
<evidence type="ECO:0000313" key="2">
    <source>
        <dbReference type="Proteomes" id="UP000177690"/>
    </source>
</evidence>
<gene>
    <name evidence="1" type="ORF">A3I24_00135</name>
</gene>
<organism evidence="1 2">
    <name type="scientific">Candidatus Harrisonbacteria bacterium RIFCSPLOWO2_02_FULL_41_13b</name>
    <dbReference type="NCBI Taxonomy" id="1798409"/>
    <lineage>
        <taxon>Bacteria</taxon>
        <taxon>Candidatus Harrisoniibacteriota</taxon>
    </lineage>
</organism>
<evidence type="ECO:0000313" key="1">
    <source>
        <dbReference type="EMBL" id="OGY67494.1"/>
    </source>
</evidence>
<dbReference type="SUPFAM" id="SSF52309">
    <property type="entry name" value="N-(deoxy)ribosyltransferase-like"/>
    <property type="match status" value="1"/>
</dbReference>
<proteinExistence type="predicted"/>
<dbReference type="Proteomes" id="UP000177690">
    <property type="component" value="Unassembled WGS sequence"/>
</dbReference>
<comment type="caution">
    <text evidence="1">The sequence shown here is derived from an EMBL/GenBank/DDBJ whole genome shotgun (WGS) entry which is preliminary data.</text>
</comment>
<sequence length="186" mass="21587">MSCQKRCLYRTYLAGPMQNVAYSGAGWRQRLGILLEHLRIRVQDPVKSESAKTGLRPARTKVRLKMLTALAIHGDKEAEKKFRRMIKKVVKADFSCVHSSHFIIATVIENVVSIGTTAEIIEAARKKIPIYVLYLGRIENFPHWMLYYIFHSQGKIFPMKHKRDFLGLIDFLKTKFALRRLENEHS</sequence>
<protein>
    <submittedName>
        <fullName evidence="1">Uncharacterized protein</fullName>
    </submittedName>
</protein>
<dbReference type="AlphaFoldDB" id="A0A1G1ZSF8"/>